<dbReference type="SMART" id="SM00184">
    <property type="entry name" value="RING"/>
    <property type="match status" value="1"/>
</dbReference>
<dbReference type="GO" id="GO:0061630">
    <property type="term" value="F:ubiquitin protein ligase activity"/>
    <property type="evidence" value="ECO:0007669"/>
    <property type="project" value="UniProtKB-EC"/>
</dbReference>
<keyword evidence="7" id="KW-0479">Metal-binding</keyword>
<dbReference type="InterPro" id="IPR013083">
    <property type="entry name" value="Znf_RING/FYVE/PHD"/>
</dbReference>
<evidence type="ECO:0000256" key="4">
    <source>
        <dbReference type="ARBA" id="ARBA00012483"/>
    </source>
</evidence>
<name>A0AAD8HQR5_9APIA</name>
<proteinExistence type="inferred from homology"/>
<dbReference type="CDD" id="cd16461">
    <property type="entry name" value="RING-H2_EL5-like"/>
    <property type="match status" value="1"/>
</dbReference>
<evidence type="ECO:0000256" key="3">
    <source>
        <dbReference type="ARBA" id="ARBA00004906"/>
    </source>
</evidence>
<dbReference type="GO" id="GO:0016567">
    <property type="term" value="P:protein ubiquitination"/>
    <property type="evidence" value="ECO:0007669"/>
    <property type="project" value="InterPro"/>
</dbReference>
<evidence type="ECO:0000256" key="5">
    <source>
        <dbReference type="ARBA" id="ARBA00022679"/>
    </source>
</evidence>
<evidence type="ECO:0000256" key="9">
    <source>
        <dbReference type="ARBA" id="ARBA00022786"/>
    </source>
</evidence>
<comment type="caution">
    <text evidence="17">The sequence shown here is derived from an EMBL/GenBank/DDBJ whole genome shotgun (WGS) entry which is preliminary data.</text>
</comment>
<feature type="domain" description="RING-type" evidence="16">
    <location>
        <begin position="115"/>
        <end position="157"/>
    </location>
</feature>
<feature type="region of interest" description="Disordered" evidence="15">
    <location>
        <begin position="199"/>
        <end position="220"/>
    </location>
</feature>
<dbReference type="EC" id="2.3.2.27" evidence="4"/>
<evidence type="ECO:0000256" key="7">
    <source>
        <dbReference type="ARBA" id="ARBA00022723"/>
    </source>
</evidence>
<keyword evidence="8 14" id="KW-0863">Zinc-finger</keyword>
<dbReference type="FunFam" id="3.30.40.10:FF:000233">
    <property type="entry name" value="RING-H2 finger protein ATL54"/>
    <property type="match status" value="1"/>
</dbReference>
<dbReference type="GO" id="GO:0008270">
    <property type="term" value="F:zinc ion binding"/>
    <property type="evidence" value="ECO:0007669"/>
    <property type="project" value="UniProtKB-KW"/>
</dbReference>
<reference evidence="17" key="2">
    <citation type="submission" date="2023-05" db="EMBL/GenBank/DDBJ databases">
        <authorList>
            <person name="Schelkunov M.I."/>
        </authorList>
    </citation>
    <scope>NUCLEOTIDE SEQUENCE</scope>
    <source>
        <strain evidence="17">Hsosn_3</strain>
        <tissue evidence="17">Leaf</tissue>
    </source>
</reference>
<evidence type="ECO:0000256" key="1">
    <source>
        <dbReference type="ARBA" id="ARBA00000900"/>
    </source>
</evidence>
<sequence>MRHRHHNKQLNNQTQAIYYSLFYADLILASYTPSTWSHSTNILTFWLYVSSCASLRRTFSRNIDQDENIVNEDHGPELFHPIWLINTIGLTQMVIDSIAIIKYKKGEGLVEEADCSICLSEFRDDESLRLLPKCSHAFHIACVDTWLRSHKNCPLCRAPIVVEASSVGLSTGEMTNTDGLSRGEDHLVENLDSIGEDCDGAGNSGAEVPSTASNEEASENTDKTLAFPCVRNSDVGVENAQGEGGSQEVRRSVSLDSFSASMISIAVANIDPVKAVKHGKNKSLSRIYGVMKSSSFRNLSEIGHVSMKRTFSSTSRKWPKPGSRDMLSVVTKIKGKTTYIRCFEYRHFHT</sequence>
<dbReference type="SMART" id="SM01197">
    <property type="entry name" value="FANCL_C"/>
    <property type="match status" value="1"/>
</dbReference>
<keyword evidence="18" id="KW-1185">Reference proteome</keyword>
<evidence type="ECO:0000256" key="11">
    <source>
        <dbReference type="ARBA" id="ARBA00022989"/>
    </source>
</evidence>
<evidence type="ECO:0000256" key="15">
    <source>
        <dbReference type="SAM" id="MobiDB-lite"/>
    </source>
</evidence>
<dbReference type="PANTHER" id="PTHR46913">
    <property type="entry name" value="RING-H2 FINGER PROTEIN ATL16"/>
    <property type="match status" value="1"/>
</dbReference>
<dbReference type="Pfam" id="PF13639">
    <property type="entry name" value="zf-RING_2"/>
    <property type="match status" value="1"/>
</dbReference>
<dbReference type="Gene3D" id="3.30.40.10">
    <property type="entry name" value="Zinc/RING finger domain, C3HC4 (zinc finger)"/>
    <property type="match status" value="1"/>
</dbReference>
<comment type="pathway">
    <text evidence="3">Protein modification; protein ubiquitination.</text>
</comment>
<dbReference type="PANTHER" id="PTHR46913:SF19">
    <property type="entry name" value="RING-TYPE E3 UBIQUITIN TRANSFERASE"/>
    <property type="match status" value="1"/>
</dbReference>
<keyword evidence="9" id="KW-0833">Ubl conjugation pathway</keyword>
<dbReference type="SUPFAM" id="SSF57850">
    <property type="entry name" value="RING/U-box"/>
    <property type="match status" value="1"/>
</dbReference>
<evidence type="ECO:0000313" key="18">
    <source>
        <dbReference type="Proteomes" id="UP001237642"/>
    </source>
</evidence>
<dbReference type="Proteomes" id="UP001237642">
    <property type="component" value="Unassembled WGS sequence"/>
</dbReference>
<evidence type="ECO:0000256" key="12">
    <source>
        <dbReference type="ARBA" id="ARBA00023136"/>
    </source>
</evidence>
<keyword evidence="11" id="KW-1133">Transmembrane helix</keyword>
<evidence type="ECO:0000256" key="14">
    <source>
        <dbReference type="PROSITE-ProRule" id="PRU00175"/>
    </source>
</evidence>
<reference evidence="17" key="1">
    <citation type="submission" date="2023-02" db="EMBL/GenBank/DDBJ databases">
        <title>Genome of toxic invasive species Heracleum sosnowskyi carries increased number of genes despite the absence of recent whole-genome duplications.</title>
        <authorList>
            <person name="Schelkunov M."/>
            <person name="Shtratnikova V."/>
            <person name="Makarenko M."/>
            <person name="Klepikova A."/>
            <person name="Omelchenko D."/>
            <person name="Novikova G."/>
            <person name="Obukhova E."/>
            <person name="Bogdanov V."/>
            <person name="Penin A."/>
            <person name="Logacheva M."/>
        </authorList>
    </citation>
    <scope>NUCLEOTIDE SEQUENCE</scope>
    <source>
        <strain evidence="17">Hsosn_3</strain>
        <tissue evidence="17">Leaf</tissue>
    </source>
</reference>
<organism evidence="17 18">
    <name type="scientific">Heracleum sosnowskyi</name>
    <dbReference type="NCBI Taxonomy" id="360622"/>
    <lineage>
        <taxon>Eukaryota</taxon>
        <taxon>Viridiplantae</taxon>
        <taxon>Streptophyta</taxon>
        <taxon>Embryophyta</taxon>
        <taxon>Tracheophyta</taxon>
        <taxon>Spermatophyta</taxon>
        <taxon>Magnoliopsida</taxon>
        <taxon>eudicotyledons</taxon>
        <taxon>Gunneridae</taxon>
        <taxon>Pentapetalae</taxon>
        <taxon>asterids</taxon>
        <taxon>campanulids</taxon>
        <taxon>Apiales</taxon>
        <taxon>Apiaceae</taxon>
        <taxon>Apioideae</taxon>
        <taxon>apioid superclade</taxon>
        <taxon>Tordylieae</taxon>
        <taxon>Tordyliinae</taxon>
        <taxon>Heracleum</taxon>
    </lineage>
</organism>
<dbReference type="PROSITE" id="PS50089">
    <property type="entry name" value="ZF_RING_2"/>
    <property type="match status" value="1"/>
</dbReference>
<dbReference type="AlphaFoldDB" id="A0AAD8HQR5"/>
<comment type="similarity">
    <text evidence="13">Belongs to the RING-type zinc finger family. ATL subfamily.</text>
</comment>
<evidence type="ECO:0000313" key="17">
    <source>
        <dbReference type="EMBL" id="KAK1370859.1"/>
    </source>
</evidence>
<dbReference type="GO" id="GO:0016020">
    <property type="term" value="C:membrane"/>
    <property type="evidence" value="ECO:0007669"/>
    <property type="project" value="UniProtKB-SubCell"/>
</dbReference>
<evidence type="ECO:0000256" key="13">
    <source>
        <dbReference type="ARBA" id="ARBA00024209"/>
    </source>
</evidence>
<keyword evidence="6" id="KW-0812">Transmembrane</keyword>
<evidence type="ECO:0000256" key="2">
    <source>
        <dbReference type="ARBA" id="ARBA00004167"/>
    </source>
</evidence>
<gene>
    <name evidence="17" type="ORF">POM88_036951</name>
</gene>
<evidence type="ECO:0000259" key="16">
    <source>
        <dbReference type="PROSITE" id="PS50089"/>
    </source>
</evidence>
<keyword evidence="5 17" id="KW-0808">Transferase</keyword>
<keyword evidence="12" id="KW-0472">Membrane</keyword>
<evidence type="ECO:0000256" key="8">
    <source>
        <dbReference type="ARBA" id="ARBA00022771"/>
    </source>
</evidence>
<evidence type="ECO:0000256" key="6">
    <source>
        <dbReference type="ARBA" id="ARBA00022692"/>
    </source>
</evidence>
<dbReference type="InterPro" id="IPR044600">
    <property type="entry name" value="ATL1/ATL16-like"/>
</dbReference>
<accession>A0AAD8HQR5</accession>
<keyword evidence="10" id="KW-0862">Zinc</keyword>
<comment type="subcellular location">
    <subcellularLocation>
        <location evidence="2">Membrane</location>
        <topology evidence="2">Single-pass membrane protein</topology>
    </subcellularLocation>
</comment>
<protein>
    <recommendedName>
        <fullName evidence="4">RING-type E3 ubiquitin transferase</fullName>
        <ecNumber evidence="4">2.3.2.27</ecNumber>
    </recommendedName>
</protein>
<dbReference type="EMBL" id="JAUIZM010000008">
    <property type="protein sequence ID" value="KAK1370859.1"/>
    <property type="molecule type" value="Genomic_DNA"/>
</dbReference>
<comment type="catalytic activity">
    <reaction evidence="1">
        <text>S-ubiquitinyl-[E2 ubiquitin-conjugating enzyme]-L-cysteine + [acceptor protein]-L-lysine = [E2 ubiquitin-conjugating enzyme]-L-cysteine + N(6)-ubiquitinyl-[acceptor protein]-L-lysine.</text>
        <dbReference type="EC" id="2.3.2.27"/>
    </reaction>
</comment>
<evidence type="ECO:0000256" key="10">
    <source>
        <dbReference type="ARBA" id="ARBA00022833"/>
    </source>
</evidence>
<dbReference type="InterPro" id="IPR001841">
    <property type="entry name" value="Znf_RING"/>
</dbReference>